<dbReference type="Proteomes" id="UP000746741">
    <property type="component" value="Unassembled WGS sequence"/>
</dbReference>
<comment type="caution">
    <text evidence="1">The sequence shown here is derived from an EMBL/GenBank/DDBJ whole genome shotgun (WGS) entry which is preliminary data.</text>
</comment>
<dbReference type="EMBL" id="JAAVUP010000003">
    <property type="protein sequence ID" value="NKE18058.1"/>
    <property type="molecule type" value="Genomic_DNA"/>
</dbReference>
<organism evidence="1 2">
    <name type="scientific">Neoroseomonas oryzicola</name>
    <dbReference type="NCBI Taxonomy" id="535904"/>
    <lineage>
        <taxon>Bacteria</taxon>
        <taxon>Pseudomonadati</taxon>
        <taxon>Pseudomonadota</taxon>
        <taxon>Alphaproteobacteria</taxon>
        <taxon>Acetobacterales</taxon>
        <taxon>Acetobacteraceae</taxon>
        <taxon>Neoroseomonas</taxon>
    </lineage>
</organism>
<keyword evidence="2" id="KW-1185">Reference proteome</keyword>
<evidence type="ECO:0000313" key="2">
    <source>
        <dbReference type="Proteomes" id="UP000746741"/>
    </source>
</evidence>
<dbReference type="SUPFAM" id="SSF53474">
    <property type="entry name" value="alpha/beta-Hydrolases"/>
    <property type="match status" value="1"/>
</dbReference>
<dbReference type="Gene3D" id="3.40.50.1820">
    <property type="entry name" value="alpha/beta hydrolase"/>
    <property type="match status" value="1"/>
</dbReference>
<gene>
    <name evidence="1" type="ORF">GWK15_13985</name>
</gene>
<reference evidence="1 2" key="1">
    <citation type="submission" date="2020-02" db="EMBL/GenBank/DDBJ databases">
        <authorList>
            <person name="Sun Q."/>
            <person name="Inoue M."/>
        </authorList>
    </citation>
    <scope>NUCLEOTIDE SEQUENCE [LARGE SCALE GENOMIC DNA]</scope>
    <source>
        <strain evidence="1 2">KCTC 22478</strain>
    </source>
</reference>
<proteinExistence type="predicted"/>
<name>A0ABX1EPV0_9PROT</name>
<dbReference type="InterPro" id="IPR029058">
    <property type="entry name" value="AB_hydrolase_fold"/>
</dbReference>
<evidence type="ECO:0008006" key="3">
    <source>
        <dbReference type="Google" id="ProtNLM"/>
    </source>
</evidence>
<protein>
    <recommendedName>
        <fullName evidence="3">Alpha/beta hydrolase</fullName>
    </recommendedName>
</protein>
<dbReference type="PROSITE" id="PS51257">
    <property type="entry name" value="PROKAR_LIPOPROTEIN"/>
    <property type="match status" value="1"/>
</dbReference>
<evidence type="ECO:0000313" key="1">
    <source>
        <dbReference type="EMBL" id="NKE18058.1"/>
    </source>
</evidence>
<accession>A0ABX1EPV0</accession>
<dbReference type="RefSeq" id="WP_168041942.1">
    <property type="nucleotide sequence ID" value="NZ_JAAVUP010000003.1"/>
</dbReference>
<sequence length="218" mass="23419">MRGIGPQGRLLPRRGMLSGLAGLAIGGCALGDEDDPLPGPPLGRVLLLRGLANVFSTGMDELEERLRAAGYDATVHNHLDWRDEAEETLARARAGQVPRPFAVIGHSLGADDGIRLAARVGQAAQIADLLVTFDPVLVGTVPPGPAFVRNYYQTTGVWGRGLTAEPGFTGVLENRAVSGDNHFTIDKDPELHRQVFALLEQQRTRLGLPAPRQRRPAT</sequence>